<organism evidence="1 2">
    <name type="scientific">Fraxinus pennsylvanica</name>
    <dbReference type="NCBI Taxonomy" id="56036"/>
    <lineage>
        <taxon>Eukaryota</taxon>
        <taxon>Viridiplantae</taxon>
        <taxon>Streptophyta</taxon>
        <taxon>Embryophyta</taxon>
        <taxon>Tracheophyta</taxon>
        <taxon>Spermatophyta</taxon>
        <taxon>Magnoliopsida</taxon>
        <taxon>eudicotyledons</taxon>
        <taxon>Gunneridae</taxon>
        <taxon>Pentapetalae</taxon>
        <taxon>asterids</taxon>
        <taxon>lamiids</taxon>
        <taxon>Lamiales</taxon>
        <taxon>Oleaceae</taxon>
        <taxon>Oleeae</taxon>
        <taxon>Fraxinus</taxon>
    </lineage>
</organism>
<evidence type="ECO:0000313" key="1">
    <source>
        <dbReference type="EMBL" id="CAI9764573.1"/>
    </source>
</evidence>
<reference evidence="1" key="1">
    <citation type="submission" date="2023-05" db="EMBL/GenBank/DDBJ databases">
        <authorList>
            <person name="Huff M."/>
        </authorList>
    </citation>
    <scope>NUCLEOTIDE SEQUENCE</scope>
</reference>
<sequence>MRWRCIFHRVGLRLNKSAAKNAIERWSVVETWICEHENVVQILRGVVEEEFAEGCKGKRSVSSAAELAATTTNFLQLRRARSSLAPPFNAGRVGWRINGSG</sequence>
<dbReference type="EMBL" id="OU503042">
    <property type="protein sequence ID" value="CAI9764573.1"/>
    <property type="molecule type" value="Genomic_DNA"/>
</dbReference>
<dbReference type="AlphaFoldDB" id="A0AAD1Z7V4"/>
<protein>
    <submittedName>
        <fullName evidence="1">Uncharacterized protein</fullName>
    </submittedName>
</protein>
<dbReference type="Proteomes" id="UP000834106">
    <property type="component" value="Chromosome 7"/>
</dbReference>
<gene>
    <name evidence="1" type="ORF">FPE_LOCUS12003</name>
</gene>
<keyword evidence="2" id="KW-1185">Reference proteome</keyword>
<evidence type="ECO:0000313" key="2">
    <source>
        <dbReference type="Proteomes" id="UP000834106"/>
    </source>
</evidence>
<proteinExistence type="predicted"/>
<name>A0AAD1Z7V4_9LAMI</name>
<accession>A0AAD1Z7V4</accession>